<accession>A0A395M1T8</accession>
<evidence type="ECO:0000313" key="3">
    <source>
        <dbReference type="Proteomes" id="UP000266389"/>
    </source>
</evidence>
<comment type="caution">
    <text evidence="2">The sequence shown here is derived from an EMBL/GenBank/DDBJ whole genome shotgun (WGS) entry which is preliminary data.</text>
</comment>
<keyword evidence="1" id="KW-0732">Signal</keyword>
<gene>
    <name evidence="2" type="ORF">D0433_03925</name>
</gene>
<name>A0A395M1T8_9BACT</name>
<evidence type="ECO:0000313" key="2">
    <source>
        <dbReference type="EMBL" id="RFM24769.1"/>
    </source>
</evidence>
<evidence type="ECO:0000256" key="1">
    <source>
        <dbReference type="SAM" id="SignalP"/>
    </source>
</evidence>
<proteinExistence type="predicted"/>
<dbReference type="Proteomes" id="UP000266389">
    <property type="component" value="Unassembled WGS sequence"/>
</dbReference>
<sequence length="203" mass="22388">MMHKSGLLAMFIALVPAVLSAQMINSAGAETKLVVQVVAPCLNITQREQVIQRIVQRFNDAGIHMQRYSNNDEQHAYLIVVITPSRNAMAGTPVATLRLRTFSNATSDYLATPFNATANPNALYDVSLSFKAGNIGSRFISRAESHDFARYNSTIVNSAGKLEWTTMLHAVNGVEFMIADVIYNAFNQHMSMLSKTSQANEEE</sequence>
<feature type="chain" id="PRO_5017451919" description="DUF4136 domain-containing protein" evidence="1">
    <location>
        <begin position="22"/>
        <end position="203"/>
    </location>
</feature>
<reference evidence="2 3" key="1">
    <citation type="journal article" date="2011" name="ISME J.">
        <title>Community ecology of hot spring cyanobacterial mats: predominant populations and their functional potential.</title>
        <authorList>
            <person name="Klatt C.G."/>
            <person name="Wood J.M."/>
            <person name="Rusch D.B."/>
            <person name="Bateson M.M."/>
            <person name="Hamamura N."/>
            <person name="Heidelberg J.F."/>
            <person name="Grossman A.R."/>
            <person name="Bhaya D."/>
            <person name="Cohan F.M."/>
            <person name="Kuhl M."/>
            <person name="Bryant D.A."/>
            <person name="Ward D.M."/>
        </authorList>
    </citation>
    <scope>NUCLEOTIDE SEQUENCE [LARGE SCALE GENOMIC DNA]</scope>
    <source>
        <strain evidence="2">OS</strain>
    </source>
</reference>
<organism evidence="2 3">
    <name type="scientific">Candidatus Thermochlorobacter aerophilus</name>
    <dbReference type="NCBI Taxonomy" id="1868324"/>
    <lineage>
        <taxon>Bacteria</taxon>
        <taxon>Pseudomonadati</taxon>
        <taxon>Chlorobiota</taxon>
        <taxon>Chlorobiia</taxon>
        <taxon>Chlorobiales</taxon>
        <taxon>Candidatus Thermochlorobacteriaceae</taxon>
        <taxon>Candidatus Thermochlorobacter</taxon>
    </lineage>
</organism>
<evidence type="ECO:0008006" key="4">
    <source>
        <dbReference type="Google" id="ProtNLM"/>
    </source>
</evidence>
<feature type="signal peptide" evidence="1">
    <location>
        <begin position="1"/>
        <end position="21"/>
    </location>
</feature>
<protein>
    <recommendedName>
        <fullName evidence="4">DUF4136 domain-containing protein</fullName>
    </recommendedName>
</protein>
<dbReference type="EMBL" id="PHFL01000026">
    <property type="protein sequence ID" value="RFM24769.1"/>
    <property type="molecule type" value="Genomic_DNA"/>
</dbReference>
<dbReference type="AlphaFoldDB" id="A0A395M1T8"/>